<feature type="region of interest" description="Disordered" evidence="2">
    <location>
        <begin position="1087"/>
        <end position="1115"/>
    </location>
</feature>
<evidence type="ECO:0000256" key="3">
    <source>
        <dbReference type="SAM" id="Phobius"/>
    </source>
</evidence>
<dbReference type="Pfam" id="PF10145">
    <property type="entry name" value="PhageMin_Tail"/>
    <property type="match status" value="1"/>
</dbReference>
<keyword evidence="6" id="KW-1185">Reference proteome</keyword>
<feature type="transmembrane region" description="Helical" evidence="3">
    <location>
        <begin position="380"/>
        <end position="398"/>
    </location>
</feature>
<sequence length="1541" mass="162585">MSDNNEKIGVKVEVEGASDLKKVRASIAETEAELKKLANSSKVSFTKTQNLVKGISKEMSALGVATEKVLIPGDKLSKQWAARGRAGRITNEVIAEMNQRLAQHSKILKSGGEISKKAFAQMAADIRGAIAMEAGLGKAAERRSELQLKASNLAIRAKEAENRVALKTKEIEANLEIERGRAHRAQGRRYDSAESQARRAASAEKKRQDDLNRQRIRAQRDAQRERNYTARHGAGFSNAYGNSRRFMNRQTGLLAYRSSLEEARGAEGIQAMRNATAAALRRYRAEMQGIKINQRLTGIVDQEAQDRALKRFQTEQKNARANYGVRMGLARAEQQQLDRAERGRVKQERERLRERRAAFNQAYSGVTTFGAGASRMRNAMLVPAAIAAGGIAATGAAVRTGIGARMSTDTAETNLRMFGGEGTTMMSQAKVKEIREGWLDKEALKNGMSVPSAMNAYTEVLKAGIPKEQAGDVTKKILEATAGMDLNVPETTKLVGRLAQLTKQGPEGIGEMLNSMGIVAAETAADSNELVSSLRRGAGALSNKNFKVSDLTAFTGVGISAGIQEGMAGTFIEHQQRDLLNAKYARGQEAKDLNKAFGMLGMGSRGAVSAATAKDPAGTLEKLYTKLGEIAEKDPVKANLIASLIGKDEWGGKMLMMAQSRDKIRSTRQAANDPNNKGFLATLKGEKLGSWAGMWNTTKATFQLFWEKFGAGFDSILREVTTYFAELGQNFDWNKVTLHVQAFMDGLKEGFGIRTWRELIDNIVGTGGSRDFIAQVKSFGRGVAEGITWFVNLVKKILGYFGINGDTDAKTMGSFATKLLLVSASLIAIAPFLSVFSGLAGGIMLLYGALKIGAGVYTAARTFLGKTPGELKNSTVTEISPGEFKPAEAAKPGGPGVRLSEAPNASEATKGGNGLTSLWLLYEWMKSNATGNKAAEDKILSRPDLWRRSSPGAATTPPGAPTVQRQSFSNEAPTLRQLVQNASLSGETGSRRNSTREHEEPTLRSMIHTASLSNMSDRMGGLVQLASLGGGLGSALGSFSNNAGGSGTGGGGGGGGSFGGSGALLGNQTPGAALGNVGIGRRGIIGGAGSSPGAGPNPSGMPDPGSGAGAGPYRGLLDHIARSEGTANQPGGGYNTSLGYGKFLPGGREQNLTGKTLNEILALQGGMLNHPQNGYNSSAIGRYQIVRKTLRGLMGRLGLSGNEKFDEAMQDRLGAELARSRGASPQGLANEWASLRGARLQEAVRLAQGIPRGASTTPGARGGGDVAGQVTAQSGATAAAVSASGAAGAVDVARQYSGMHESRNYSQLRSFMGTEIRGAQNAWCADFVNSSLRAVGMQGTNSRTANSFLGWGRGVDANDAMKGDVLVEHRGRGLNGRGGHAGLATGNKRTNPQTGELELEMISGNYSNAVKTSWERASKLAVRRANETGEMARQAATPNAPAGAAAGAQGAAQSAPPRPSARMNPEEATRNVPLEPSRTDPSMGQRASLGGGGGGGTGGGGAPQIIIQGHNGDPEALANAVQRRLSERMGRRTHEVEHHWG</sequence>
<keyword evidence="3" id="KW-1133">Transmembrane helix</keyword>
<organism evidence="5 6">
    <name type="scientific">Methylobacterium ajmalii</name>
    <dbReference type="NCBI Taxonomy" id="2738439"/>
    <lineage>
        <taxon>Bacteria</taxon>
        <taxon>Pseudomonadati</taxon>
        <taxon>Pseudomonadota</taxon>
        <taxon>Alphaproteobacteria</taxon>
        <taxon>Hyphomicrobiales</taxon>
        <taxon>Methylobacteriaceae</taxon>
        <taxon>Methylobacterium</taxon>
    </lineage>
</organism>
<keyword evidence="1" id="KW-0175">Coiled coil</keyword>
<feature type="compositionally biased region" description="Polar residues" evidence="2">
    <location>
        <begin position="981"/>
        <end position="992"/>
    </location>
</feature>
<protein>
    <submittedName>
        <fullName evidence="5">Phage tail tape measure protein</fullName>
    </submittedName>
</protein>
<feature type="compositionally biased region" description="Low complexity" evidence="2">
    <location>
        <begin position="1432"/>
        <end position="1455"/>
    </location>
</feature>
<evidence type="ECO:0000313" key="6">
    <source>
        <dbReference type="Proteomes" id="UP001407347"/>
    </source>
</evidence>
<feature type="coiled-coil region" evidence="1">
    <location>
        <begin position="330"/>
        <end position="362"/>
    </location>
</feature>
<feature type="transmembrane region" description="Helical" evidence="3">
    <location>
        <begin position="819"/>
        <end position="847"/>
    </location>
</feature>
<evidence type="ECO:0000313" key="5">
    <source>
        <dbReference type="EMBL" id="MEN3238550.1"/>
    </source>
</evidence>
<evidence type="ECO:0000256" key="2">
    <source>
        <dbReference type="SAM" id="MobiDB-lite"/>
    </source>
</evidence>
<feature type="region of interest" description="Disordered" evidence="2">
    <location>
        <begin position="981"/>
        <end position="1004"/>
    </location>
</feature>
<keyword evidence="3" id="KW-0472">Membrane</keyword>
<accession>A0ABV0A609</accession>
<dbReference type="EMBL" id="JAQYXP010000006">
    <property type="protein sequence ID" value="MEN3238550.1"/>
    <property type="molecule type" value="Genomic_DNA"/>
</dbReference>
<feature type="compositionally biased region" description="Basic and acidic residues" evidence="2">
    <location>
        <begin position="201"/>
        <end position="228"/>
    </location>
</feature>
<feature type="region of interest" description="Disordered" evidence="2">
    <location>
        <begin position="888"/>
        <end position="911"/>
    </location>
</feature>
<dbReference type="InterPro" id="IPR010090">
    <property type="entry name" value="Phage_tape_meas"/>
</dbReference>
<name>A0ABV0A609_9HYPH</name>
<feature type="region of interest" description="Disordered" evidence="2">
    <location>
        <begin position="181"/>
        <end position="239"/>
    </location>
</feature>
<dbReference type="InterPro" id="IPR023346">
    <property type="entry name" value="Lysozyme-like_dom_sf"/>
</dbReference>
<dbReference type="Gene3D" id="1.10.530.10">
    <property type="match status" value="1"/>
</dbReference>
<evidence type="ECO:0000256" key="1">
    <source>
        <dbReference type="SAM" id="Coils"/>
    </source>
</evidence>
<feature type="domain" description="Phage tail tape measure protein" evidence="4">
    <location>
        <begin position="443"/>
        <end position="646"/>
    </location>
</feature>
<keyword evidence="3" id="KW-0812">Transmembrane</keyword>
<feature type="compositionally biased region" description="Gly residues" evidence="2">
    <location>
        <begin position="1489"/>
        <end position="1502"/>
    </location>
</feature>
<evidence type="ECO:0000259" key="4">
    <source>
        <dbReference type="Pfam" id="PF10145"/>
    </source>
</evidence>
<dbReference type="Proteomes" id="UP001407347">
    <property type="component" value="Unassembled WGS sequence"/>
</dbReference>
<dbReference type="SUPFAM" id="SSF53955">
    <property type="entry name" value="Lysozyme-like"/>
    <property type="match status" value="1"/>
</dbReference>
<feature type="region of interest" description="Disordered" evidence="2">
    <location>
        <begin position="1371"/>
        <end position="1391"/>
    </location>
</feature>
<feature type="region of interest" description="Disordered" evidence="2">
    <location>
        <begin position="1425"/>
        <end position="1510"/>
    </location>
</feature>
<gene>
    <name evidence="5" type="ORF">PUR29_34490</name>
</gene>
<comment type="caution">
    <text evidence="5">The sequence shown here is derived from an EMBL/GenBank/DDBJ whole genome shotgun (WGS) entry which is preliminary data.</text>
</comment>
<feature type="coiled-coil region" evidence="1">
    <location>
        <begin position="143"/>
        <end position="170"/>
    </location>
</feature>
<reference evidence="5 6" key="1">
    <citation type="journal article" date="2023" name="PLoS ONE">
        <title>Complete genome assembly of Hawai'i environmental nontuberculous mycobacteria reveals unexpected co-isolation with methylobacteria.</title>
        <authorList>
            <person name="Hendrix J."/>
            <person name="Epperson L.E."/>
            <person name="Tong E.I."/>
            <person name="Chan Y.L."/>
            <person name="Hasan N.A."/>
            <person name="Dawrs S.N."/>
            <person name="Norton G.J."/>
            <person name="Virdi R."/>
            <person name="Crooks J.L."/>
            <person name="Chan E.D."/>
            <person name="Honda J.R."/>
            <person name="Strong M."/>
        </authorList>
    </citation>
    <scope>NUCLEOTIDE SEQUENCE [LARGE SCALE GENOMIC DNA]</scope>
    <source>
        <strain evidence="5 6">NJH_HI04-1</strain>
    </source>
</reference>
<feature type="region of interest" description="Disordered" evidence="2">
    <location>
        <begin position="942"/>
        <end position="967"/>
    </location>
</feature>
<proteinExistence type="predicted"/>
<dbReference type="RefSeq" id="WP_346013683.1">
    <property type="nucleotide sequence ID" value="NZ_JAQYXP010000006.1"/>
</dbReference>